<keyword evidence="3" id="KW-1185">Reference proteome</keyword>
<gene>
    <name evidence="2" type="ORF">NEF87_004510</name>
</gene>
<name>A0ABY6HXI2_9ARCH</name>
<sequence>MEIDQMGWDLALIIFEGVILAWILSKMESRAAKRERMESMKYVLTQFYALLKAKDSVGIYYFTKLCTDLERKYLKRILLMDLKFNPKNSSKSEVEIMDMRNGRFLFVIDPSGNTYHRLRDLEMENMDESYNFYTPEERVEQLYSFMDYVKKCGKIFGISL</sequence>
<reference evidence="2" key="1">
    <citation type="submission" date="2022-09" db="EMBL/GenBank/DDBJ databases">
        <title>Actin cytoskeleton and complex cell architecture in an #Asgard archaeon.</title>
        <authorList>
            <person name="Ponce Toledo R.I."/>
            <person name="Schleper C."/>
            <person name="Rodrigues Oliveira T."/>
            <person name="Wollweber F."/>
            <person name="Xu J."/>
            <person name="Rittmann S."/>
            <person name="Klingl A."/>
            <person name="Pilhofer M."/>
        </authorList>
    </citation>
    <scope>NUCLEOTIDE SEQUENCE</scope>
    <source>
        <strain evidence="2">B-35</strain>
    </source>
</reference>
<keyword evidence="1" id="KW-0472">Membrane</keyword>
<keyword evidence="1" id="KW-1133">Transmembrane helix</keyword>
<protein>
    <submittedName>
        <fullName evidence="2">Uncharacterized protein</fullName>
    </submittedName>
</protein>
<dbReference type="Proteomes" id="UP001208689">
    <property type="component" value="Chromosome"/>
</dbReference>
<evidence type="ECO:0000256" key="1">
    <source>
        <dbReference type="SAM" id="Phobius"/>
    </source>
</evidence>
<evidence type="ECO:0000313" key="2">
    <source>
        <dbReference type="EMBL" id="UYP48225.1"/>
    </source>
</evidence>
<organism evidence="2 3">
    <name type="scientific">Candidatus Lokiarchaeum ossiferum</name>
    <dbReference type="NCBI Taxonomy" id="2951803"/>
    <lineage>
        <taxon>Archaea</taxon>
        <taxon>Promethearchaeati</taxon>
        <taxon>Promethearchaeota</taxon>
        <taxon>Promethearchaeia</taxon>
        <taxon>Promethearchaeales</taxon>
        <taxon>Promethearchaeaceae</taxon>
        <taxon>Candidatus Lokiarchaeum</taxon>
    </lineage>
</organism>
<feature type="transmembrane region" description="Helical" evidence="1">
    <location>
        <begin position="6"/>
        <end position="24"/>
    </location>
</feature>
<accession>A0ABY6HXI2</accession>
<keyword evidence="1" id="KW-0812">Transmembrane</keyword>
<evidence type="ECO:0000313" key="3">
    <source>
        <dbReference type="Proteomes" id="UP001208689"/>
    </source>
</evidence>
<dbReference type="EMBL" id="CP104013">
    <property type="protein sequence ID" value="UYP48225.1"/>
    <property type="molecule type" value="Genomic_DNA"/>
</dbReference>
<proteinExistence type="predicted"/>